<reference evidence="4" key="1">
    <citation type="submission" date="2015-10" db="EMBL/GenBank/DDBJ databases">
        <authorList>
            <person name="Gilbert D.G."/>
        </authorList>
    </citation>
    <scope>NUCLEOTIDE SEQUENCE</scope>
</reference>
<dbReference type="EMBL" id="FAXA01000168">
    <property type="protein sequence ID" value="CUV02036.1"/>
    <property type="molecule type" value="Genomic_DNA"/>
</dbReference>
<organism evidence="4">
    <name type="scientific">hydrothermal vent metagenome</name>
    <dbReference type="NCBI Taxonomy" id="652676"/>
    <lineage>
        <taxon>unclassified sequences</taxon>
        <taxon>metagenomes</taxon>
        <taxon>ecological metagenomes</taxon>
    </lineage>
</organism>
<keyword evidence="2" id="KW-0143">Chaperone</keyword>
<comment type="similarity">
    <text evidence="1">Belongs to the GroES chaperonin family.</text>
</comment>
<name>A0A160V7Z3_9ZZZZ</name>
<protein>
    <submittedName>
        <fullName evidence="4">Heat shock protein 60 family co-chaperone GroES</fullName>
    </submittedName>
</protein>
<feature type="region of interest" description="Disordered" evidence="3">
    <location>
        <begin position="35"/>
        <end position="55"/>
    </location>
</feature>
<dbReference type="SUPFAM" id="SSF50129">
    <property type="entry name" value="GroES-like"/>
    <property type="match status" value="1"/>
</dbReference>
<dbReference type="PANTHER" id="PTHR10772">
    <property type="entry name" value="10 KDA HEAT SHOCK PROTEIN"/>
    <property type="match status" value="1"/>
</dbReference>
<dbReference type="CDD" id="cd00320">
    <property type="entry name" value="cpn10"/>
    <property type="match status" value="1"/>
</dbReference>
<dbReference type="Gene3D" id="2.30.33.40">
    <property type="entry name" value="GroES chaperonin"/>
    <property type="match status" value="1"/>
</dbReference>
<dbReference type="NCBIfam" id="NF001531">
    <property type="entry name" value="PRK00364.2-2"/>
    <property type="match status" value="1"/>
</dbReference>
<dbReference type="GO" id="GO:0051087">
    <property type="term" value="F:protein-folding chaperone binding"/>
    <property type="evidence" value="ECO:0007669"/>
    <property type="project" value="TreeGrafter"/>
</dbReference>
<evidence type="ECO:0000256" key="3">
    <source>
        <dbReference type="SAM" id="MobiDB-lite"/>
    </source>
</evidence>
<sequence length="103" mass="11129">MTTSAKSATDLKPMGDRVVVRPSEQEGVTKSGIFLPDTAQERPQQGEVVETGPGRMLKNGKRIEMEVKPGDIVIYSKYAGTEVEVQDEELLVLGANDILAVIA</sequence>
<evidence type="ECO:0000313" key="4">
    <source>
        <dbReference type="EMBL" id="CUV02036.1"/>
    </source>
</evidence>
<evidence type="ECO:0000256" key="1">
    <source>
        <dbReference type="ARBA" id="ARBA00006975"/>
    </source>
</evidence>
<gene>
    <name evidence="4" type="ORF">MGWOODY_Clf619</name>
</gene>
<dbReference type="InterPro" id="IPR011032">
    <property type="entry name" value="GroES-like_sf"/>
</dbReference>
<dbReference type="AlphaFoldDB" id="A0A160V7Z3"/>
<dbReference type="GO" id="GO:0005524">
    <property type="term" value="F:ATP binding"/>
    <property type="evidence" value="ECO:0007669"/>
    <property type="project" value="InterPro"/>
</dbReference>
<dbReference type="InterPro" id="IPR037124">
    <property type="entry name" value="Chaperonin_GroES_sf"/>
</dbReference>
<dbReference type="GO" id="GO:0046872">
    <property type="term" value="F:metal ion binding"/>
    <property type="evidence" value="ECO:0007669"/>
    <property type="project" value="TreeGrafter"/>
</dbReference>
<dbReference type="HAMAP" id="MF_00580">
    <property type="entry name" value="CH10"/>
    <property type="match status" value="1"/>
</dbReference>
<dbReference type="FunFam" id="2.30.33.40:FF:000001">
    <property type="entry name" value="10 kDa chaperonin"/>
    <property type="match status" value="1"/>
</dbReference>
<dbReference type="Pfam" id="PF00166">
    <property type="entry name" value="Cpn10"/>
    <property type="match status" value="1"/>
</dbReference>
<dbReference type="PANTHER" id="PTHR10772:SF58">
    <property type="entry name" value="CO-CHAPERONIN GROES"/>
    <property type="match status" value="1"/>
</dbReference>
<accession>A0A160V7Z3</accession>
<dbReference type="SMART" id="SM00883">
    <property type="entry name" value="Cpn10"/>
    <property type="match status" value="1"/>
</dbReference>
<keyword evidence="4" id="KW-0346">Stress response</keyword>
<dbReference type="GO" id="GO:0044183">
    <property type="term" value="F:protein folding chaperone"/>
    <property type="evidence" value="ECO:0007669"/>
    <property type="project" value="InterPro"/>
</dbReference>
<dbReference type="InterPro" id="IPR020818">
    <property type="entry name" value="Chaperonin_GroES"/>
</dbReference>
<dbReference type="PRINTS" id="PR00297">
    <property type="entry name" value="CHAPERONIN10"/>
</dbReference>
<dbReference type="NCBIfam" id="NF001533">
    <property type="entry name" value="PRK00364.2-4"/>
    <property type="match status" value="1"/>
</dbReference>
<proteinExistence type="inferred from homology"/>
<dbReference type="GO" id="GO:0051082">
    <property type="term" value="F:unfolded protein binding"/>
    <property type="evidence" value="ECO:0007669"/>
    <property type="project" value="TreeGrafter"/>
</dbReference>
<evidence type="ECO:0000256" key="2">
    <source>
        <dbReference type="ARBA" id="ARBA00023186"/>
    </source>
</evidence>